<evidence type="ECO:0000313" key="3">
    <source>
        <dbReference type="EMBL" id="QPS01383.1"/>
    </source>
</evidence>
<evidence type="ECO:0000313" key="5">
    <source>
        <dbReference type="Proteomes" id="UP001069145"/>
    </source>
</evidence>
<feature type="transmembrane region" description="Helical" evidence="1">
    <location>
        <begin position="27"/>
        <end position="46"/>
    </location>
</feature>
<feature type="transmembrane region" description="Helical" evidence="1">
    <location>
        <begin position="244"/>
        <end position="277"/>
    </location>
</feature>
<dbReference type="GeneID" id="35768005"/>
<accession>A0A0X8FDE2</accession>
<keyword evidence="1" id="KW-0472">Membrane</keyword>
<proteinExistence type="predicted"/>
<dbReference type="Proteomes" id="UP000594771">
    <property type="component" value="Chromosome"/>
</dbReference>
<feature type="transmembrane region" description="Helical" evidence="1">
    <location>
        <begin position="456"/>
        <end position="474"/>
    </location>
</feature>
<evidence type="ECO:0000313" key="4">
    <source>
        <dbReference type="Proteomes" id="UP000594771"/>
    </source>
</evidence>
<feature type="transmembrane region" description="Helical" evidence="1">
    <location>
        <begin position="90"/>
        <end position="106"/>
    </location>
</feature>
<name>A0A0X8FDE2_9LACT</name>
<dbReference type="RefSeq" id="WP_060777785.1">
    <property type="nucleotide sequence ID" value="NZ_CAJHLF010000001.1"/>
</dbReference>
<feature type="transmembrane region" description="Helical" evidence="1">
    <location>
        <begin position="416"/>
        <end position="436"/>
    </location>
</feature>
<organism evidence="3 4">
    <name type="scientific">Aerococcus urinae</name>
    <dbReference type="NCBI Taxonomy" id="1376"/>
    <lineage>
        <taxon>Bacteria</taxon>
        <taxon>Bacillati</taxon>
        <taxon>Bacillota</taxon>
        <taxon>Bacilli</taxon>
        <taxon>Lactobacillales</taxon>
        <taxon>Aerococcaceae</taxon>
        <taxon>Aerococcus</taxon>
    </lineage>
</organism>
<dbReference type="KEGG" id="aun:AWM73_01620"/>
<dbReference type="AlphaFoldDB" id="A0A0X8FDE2"/>
<evidence type="ECO:0008006" key="6">
    <source>
        <dbReference type="Google" id="ProtNLM"/>
    </source>
</evidence>
<feature type="transmembrane region" description="Helical" evidence="1">
    <location>
        <begin position="53"/>
        <end position="70"/>
    </location>
</feature>
<feature type="transmembrane region" description="Helical" evidence="1">
    <location>
        <begin position="193"/>
        <end position="209"/>
    </location>
</feature>
<evidence type="ECO:0000313" key="2">
    <source>
        <dbReference type="EMBL" id="MCY3053646.1"/>
    </source>
</evidence>
<keyword evidence="1" id="KW-0812">Transmembrane</keyword>
<feature type="transmembrane region" description="Helical" evidence="1">
    <location>
        <begin position="216"/>
        <end position="238"/>
    </location>
</feature>
<dbReference type="EMBL" id="JAOTML010000007">
    <property type="protein sequence ID" value="MCY3053646.1"/>
    <property type="molecule type" value="Genomic_DNA"/>
</dbReference>
<protein>
    <recommendedName>
        <fullName evidence="6">Glycosyltransferase RgtA/B/C/D-like domain-containing protein</fullName>
    </recommendedName>
</protein>
<sequence length="585" mass="67883">MFNLFLFILSTYGYVSCLEKRLAVSPYLSWILVIAGQSLTIFSFALLNLLQPALYLIYYLGFVLLAVYLFQQSRSSQQSFLDLFKRKFSWISFIFLLTFLIWVIFMKEMPLIFWDNFSHWGLIVKFFFNEQRLATDLDKIIYYRSYPPAVSLYINYVVNFLGYSEGHMIIGNFMVNLAALYAFFTPFNIKKNKITGFLVLILIAIFYLMDDHVKMYNLLVDNLLAYLTLAGFVGLYHYRENRKVSSLIVILLAGFLGLVKGSGIFFAVLVIAVYCYYLTKYFKSNKPLLLKRYLPVLLSLLPFAMWKLYVRLMYDTSQFRHSVHFDWSQLHLKAKIVAKFILQSLDPWTPSTWGLVLIVVLVLVMLLVTAREKNLQKQLMTFSGILFTVLFVYYLSTMAMYLTAMPMDEAIKLAQFDRYTLTGVFVGLGSISLVAIKYFESRVEDRSDHSLYGKKLIYSGLIGIYFISLAYDLVDAAIEKRNFISESIPYEYQKMGIDNHNLNNKKILVLASGKWNTDNAGNLYLYTPNTHLYKGNPDVVKNYDQILVLDNKKATQTWVKELTGQQLAPGFYDVKDVFNEKLIQK</sequence>
<feature type="transmembrane region" description="Helical" evidence="1">
    <location>
        <begin position="382"/>
        <end position="404"/>
    </location>
</feature>
<gene>
    <name evidence="3" type="ORF">I6G68_08435</name>
    <name evidence="2" type="ORF">ODY43_06555</name>
</gene>
<feature type="transmembrane region" description="Helical" evidence="1">
    <location>
        <begin position="289"/>
        <end position="309"/>
    </location>
</feature>
<reference evidence="3 4" key="1">
    <citation type="submission" date="2020-12" db="EMBL/GenBank/DDBJ databases">
        <title>FDA dAtabase for Regulatory Grade micrObial Sequences (FDA-ARGOS): Supporting development and validation of Infectious Disease Dx tests.</title>
        <authorList>
            <person name="Sproer C."/>
            <person name="Gronow S."/>
            <person name="Severitt S."/>
            <person name="Schroder I."/>
            <person name="Tallon L."/>
            <person name="Sadzewicz L."/>
            <person name="Zhao X."/>
            <person name="Boylan J."/>
            <person name="Ott S."/>
            <person name="Bowen H."/>
            <person name="Vavikolanu K."/>
            <person name="Mehta A."/>
            <person name="Aluvathingal J."/>
            <person name="Nadendla S."/>
            <person name="Lowell S."/>
            <person name="Myers T."/>
            <person name="Yan Y."/>
            <person name="Sichtig H."/>
        </authorList>
    </citation>
    <scope>NUCLEOTIDE SEQUENCE [LARGE SCALE GENOMIC DNA]</scope>
    <source>
        <strain evidence="3 4">FDAARGOS_911</strain>
    </source>
</reference>
<keyword evidence="1" id="KW-1133">Transmembrane helix</keyword>
<feature type="transmembrane region" description="Helical" evidence="1">
    <location>
        <begin position="169"/>
        <end position="187"/>
    </location>
</feature>
<dbReference type="EMBL" id="CP065662">
    <property type="protein sequence ID" value="QPS01383.1"/>
    <property type="molecule type" value="Genomic_DNA"/>
</dbReference>
<dbReference type="Proteomes" id="UP001069145">
    <property type="component" value="Unassembled WGS sequence"/>
</dbReference>
<feature type="transmembrane region" description="Helical" evidence="1">
    <location>
        <begin position="352"/>
        <end position="370"/>
    </location>
</feature>
<evidence type="ECO:0000256" key="1">
    <source>
        <dbReference type="SAM" id="Phobius"/>
    </source>
</evidence>
<keyword evidence="5" id="KW-1185">Reference proteome</keyword>
<dbReference type="OrthoDB" id="2787347at2"/>
<reference evidence="2" key="2">
    <citation type="submission" date="2022-09" db="EMBL/GenBank/DDBJ databases">
        <title>Aerococcus urinae taxonomy study.</title>
        <authorList>
            <person name="Christensen J."/>
            <person name="Senneby E."/>
        </authorList>
    </citation>
    <scope>NUCLEOTIDE SEQUENCE</scope>
    <source>
        <strain evidence="2">NLD-066-U95</strain>
    </source>
</reference>